<feature type="region of interest" description="Disordered" evidence="1">
    <location>
        <begin position="1"/>
        <end position="26"/>
    </location>
</feature>
<comment type="caution">
    <text evidence="2">The sequence shown here is derived from an EMBL/GenBank/DDBJ whole genome shotgun (WGS) entry which is preliminary data.</text>
</comment>
<gene>
    <name evidence="2" type="ORF">PLEPLA_LOCUS32989</name>
</gene>
<feature type="region of interest" description="Disordered" evidence="1">
    <location>
        <begin position="65"/>
        <end position="118"/>
    </location>
</feature>
<keyword evidence="3" id="KW-1185">Reference proteome</keyword>
<organism evidence="2 3">
    <name type="scientific">Pleuronectes platessa</name>
    <name type="common">European plaice</name>
    <dbReference type="NCBI Taxonomy" id="8262"/>
    <lineage>
        <taxon>Eukaryota</taxon>
        <taxon>Metazoa</taxon>
        <taxon>Chordata</taxon>
        <taxon>Craniata</taxon>
        <taxon>Vertebrata</taxon>
        <taxon>Euteleostomi</taxon>
        <taxon>Actinopterygii</taxon>
        <taxon>Neopterygii</taxon>
        <taxon>Teleostei</taxon>
        <taxon>Neoteleostei</taxon>
        <taxon>Acanthomorphata</taxon>
        <taxon>Carangaria</taxon>
        <taxon>Pleuronectiformes</taxon>
        <taxon>Pleuronectoidei</taxon>
        <taxon>Pleuronectidae</taxon>
        <taxon>Pleuronectes</taxon>
    </lineage>
</organism>
<evidence type="ECO:0000313" key="3">
    <source>
        <dbReference type="Proteomes" id="UP001153269"/>
    </source>
</evidence>
<accession>A0A9N7YZ50</accession>
<dbReference type="Proteomes" id="UP001153269">
    <property type="component" value="Unassembled WGS sequence"/>
</dbReference>
<evidence type="ECO:0000313" key="2">
    <source>
        <dbReference type="EMBL" id="CAB1445258.1"/>
    </source>
</evidence>
<proteinExistence type="predicted"/>
<name>A0A9N7YZ50_PLEPL</name>
<evidence type="ECO:0000256" key="1">
    <source>
        <dbReference type="SAM" id="MobiDB-lite"/>
    </source>
</evidence>
<protein>
    <submittedName>
        <fullName evidence="2">Uncharacterized protein</fullName>
    </submittedName>
</protein>
<dbReference type="AlphaFoldDB" id="A0A9N7YZ50"/>
<reference evidence="2" key="1">
    <citation type="submission" date="2020-03" db="EMBL/GenBank/DDBJ databases">
        <authorList>
            <person name="Weist P."/>
        </authorList>
    </citation>
    <scope>NUCLEOTIDE SEQUENCE</scope>
</reference>
<dbReference type="EMBL" id="CADEAL010003591">
    <property type="protein sequence ID" value="CAB1445258.1"/>
    <property type="molecule type" value="Genomic_DNA"/>
</dbReference>
<feature type="compositionally biased region" description="Low complexity" evidence="1">
    <location>
        <begin position="65"/>
        <end position="77"/>
    </location>
</feature>
<sequence>MQLSFEVEGDEPTQSGPALPASGSISNTPTFLPLNSIIHISHTITTQPLPIIHPSFPCHVLISPLDPSTPPSSTVSPRFLVQSGPRDQSRELAKSSGPGPERQSWAALAQISPSSERR</sequence>